<sequence>MAGPAANRVIGIESRRERVTLRSRLDAWQTRYAPYWLLLPALGIIGAVLLYPLVHALYISFLDYKLARSARPFVGLGNYIEAMTSASFGTVLVQNIIFAVVCILVEFTVAMSTALLLNRQFRGRAIYRVFFLLPMLTAPVLAGFNWRWIFNDRFGLMNQIFIGVGLAPQAWLVEPNLARLSIVIATVWQGIPFVMILMLAGLQALPQPPFEAAIVDGATAWQRLRLLTLPLMRPVIAVALALRIIDLFRVFDVIYIMTLGGPGHATELLPFYIYRAAFSQSQFGLASALSWITVFITIVLLIPLFLNERSGAESEKLNA</sequence>
<dbReference type="PANTHER" id="PTHR43005">
    <property type="entry name" value="BLR7065 PROTEIN"/>
    <property type="match status" value="1"/>
</dbReference>
<feature type="domain" description="ABC transmembrane type-1" evidence="8">
    <location>
        <begin position="92"/>
        <end position="304"/>
    </location>
</feature>
<evidence type="ECO:0000259" key="8">
    <source>
        <dbReference type="PROSITE" id="PS50928"/>
    </source>
</evidence>
<proteinExistence type="inferred from homology"/>
<comment type="caution">
    <text evidence="9">The sequence shown here is derived from an EMBL/GenBank/DDBJ whole genome shotgun (WGS) entry which is preliminary data.</text>
</comment>
<organism evidence="9">
    <name type="scientific">Caldilineaceae bacterium SB0662_bin_9</name>
    <dbReference type="NCBI Taxonomy" id="2605258"/>
    <lineage>
        <taxon>Bacteria</taxon>
        <taxon>Bacillati</taxon>
        <taxon>Chloroflexota</taxon>
        <taxon>Caldilineae</taxon>
        <taxon>Caldilineales</taxon>
        <taxon>Caldilineaceae</taxon>
    </lineage>
</organism>
<dbReference type="SUPFAM" id="SSF161098">
    <property type="entry name" value="MetI-like"/>
    <property type="match status" value="1"/>
</dbReference>
<evidence type="ECO:0000256" key="6">
    <source>
        <dbReference type="ARBA" id="ARBA00023136"/>
    </source>
</evidence>
<keyword evidence="4 7" id="KW-0812">Transmembrane</keyword>
<keyword evidence="5 7" id="KW-1133">Transmembrane helix</keyword>
<dbReference type="InterPro" id="IPR000515">
    <property type="entry name" value="MetI-like"/>
</dbReference>
<evidence type="ECO:0000256" key="4">
    <source>
        <dbReference type="ARBA" id="ARBA00022692"/>
    </source>
</evidence>
<dbReference type="CDD" id="cd06261">
    <property type="entry name" value="TM_PBP2"/>
    <property type="match status" value="1"/>
</dbReference>
<dbReference type="Gene3D" id="1.10.3720.10">
    <property type="entry name" value="MetI-like"/>
    <property type="match status" value="1"/>
</dbReference>
<dbReference type="Pfam" id="PF00528">
    <property type="entry name" value="BPD_transp_1"/>
    <property type="match status" value="1"/>
</dbReference>
<feature type="transmembrane region" description="Helical" evidence="7">
    <location>
        <begin position="156"/>
        <end position="173"/>
    </location>
</feature>
<dbReference type="PANTHER" id="PTHR43005:SF1">
    <property type="entry name" value="SPERMIDINE_PUTRESCINE TRANSPORT SYSTEM PERMEASE PROTEIN"/>
    <property type="match status" value="1"/>
</dbReference>
<evidence type="ECO:0000256" key="7">
    <source>
        <dbReference type="RuleBase" id="RU363032"/>
    </source>
</evidence>
<dbReference type="InterPro" id="IPR035906">
    <property type="entry name" value="MetI-like_sf"/>
</dbReference>
<feature type="transmembrane region" description="Helical" evidence="7">
    <location>
        <begin position="285"/>
        <end position="306"/>
    </location>
</feature>
<accession>A0A6B1DUQ2</accession>
<dbReference type="AlphaFoldDB" id="A0A6B1DUQ2"/>
<keyword evidence="2 7" id="KW-0813">Transport</keyword>
<evidence type="ECO:0000256" key="1">
    <source>
        <dbReference type="ARBA" id="ARBA00004651"/>
    </source>
</evidence>
<feature type="transmembrane region" description="Helical" evidence="7">
    <location>
        <begin position="129"/>
        <end position="150"/>
    </location>
</feature>
<feature type="transmembrane region" description="Helical" evidence="7">
    <location>
        <begin position="254"/>
        <end position="273"/>
    </location>
</feature>
<feature type="transmembrane region" description="Helical" evidence="7">
    <location>
        <begin position="35"/>
        <end position="61"/>
    </location>
</feature>
<dbReference type="GO" id="GO:0005886">
    <property type="term" value="C:plasma membrane"/>
    <property type="evidence" value="ECO:0007669"/>
    <property type="project" value="UniProtKB-SubCell"/>
</dbReference>
<evidence type="ECO:0000313" key="9">
    <source>
        <dbReference type="EMBL" id="MYD90432.1"/>
    </source>
</evidence>
<feature type="transmembrane region" description="Helical" evidence="7">
    <location>
        <begin position="180"/>
        <end position="204"/>
    </location>
</feature>
<keyword evidence="3" id="KW-1003">Cell membrane</keyword>
<dbReference type="GO" id="GO:0055085">
    <property type="term" value="P:transmembrane transport"/>
    <property type="evidence" value="ECO:0007669"/>
    <property type="project" value="InterPro"/>
</dbReference>
<evidence type="ECO:0000256" key="2">
    <source>
        <dbReference type="ARBA" id="ARBA00022448"/>
    </source>
</evidence>
<comment type="subcellular location">
    <subcellularLocation>
        <location evidence="1 7">Cell membrane</location>
        <topology evidence="1 7">Multi-pass membrane protein</topology>
    </subcellularLocation>
</comment>
<evidence type="ECO:0000256" key="5">
    <source>
        <dbReference type="ARBA" id="ARBA00022989"/>
    </source>
</evidence>
<gene>
    <name evidence="9" type="ORF">F4Y08_08890</name>
</gene>
<comment type="similarity">
    <text evidence="7">Belongs to the binding-protein-dependent transport system permease family.</text>
</comment>
<evidence type="ECO:0000256" key="3">
    <source>
        <dbReference type="ARBA" id="ARBA00022475"/>
    </source>
</evidence>
<keyword evidence="6 7" id="KW-0472">Membrane</keyword>
<feature type="transmembrane region" description="Helical" evidence="7">
    <location>
        <begin position="96"/>
        <end position="117"/>
    </location>
</feature>
<protein>
    <submittedName>
        <fullName evidence="9">Sugar ABC transporter permease</fullName>
    </submittedName>
</protein>
<dbReference type="PROSITE" id="PS50928">
    <property type="entry name" value="ABC_TM1"/>
    <property type="match status" value="1"/>
</dbReference>
<name>A0A6B1DUQ2_9CHLR</name>
<dbReference type="EMBL" id="VXPY01000062">
    <property type="protein sequence ID" value="MYD90432.1"/>
    <property type="molecule type" value="Genomic_DNA"/>
</dbReference>
<reference evidence="9" key="1">
    <citation type="submission" date="2019-09" db="EMBL/GenBank/DDBJ databases">
        <title>Characterisation of the sponge microbiome using genome-centric metagenomics.</title>
        <authorList>
            <person name="Engelberts J.P."/>
            <person name="Robbins S.J."/>
            <person name="De Goeij J.M."/>
            <person name="Aranda M."/>
            <person name="Bell S.C."/>
            <person name="Webster N.S."/>
        </authorList>
    </citation>
    <scope>NUCLEOTIDE SEQUENCE</scope>
    <source>
        <strain evidence="9">SB0662_bin_9</strain>
    </source>
</reference>